<dbReference type="AlphaFoldDB" id="A0A382LSG0"/>
<dbReference type="SUPFAM" id="SSF103491">
    <property type="entry name" value="Preprotein translocase SecY subunit"/>
    <property type="match status" value="1"/>
</dbReference>
<sequence length="141" mass="15305">MATVAEKLAGNLNFGAIGRATELRNRLLFTLGALIVFRLGTFLPIPGINPIALQQFFEQQSSGILGIFDTFSGGALRRMGIFALGVMPYISASIIMTLMQSSIPHLKALKEQGSKGRRQIIQYSRYITILIAGLQGYGVSI</sequence>
<organism evidence="2">
    <name type="scientific">marine metagenome</name>
    <dbReference type="NCBI Taxonomy" id="408172"/>
    <lineage>
        <taxon>unclassified sequences</taxon>
        <taxon>metagenomes</taxon>
        <taxon>ecological metagenomes</taxon>
    </lineage>
</organism>
<keyword evidence="1" id="KW-0812">Transmembrane</keyword>
<evidence type="ECO:0000256" key="1">
    <source>
        <dbReference type="SAM" id="Phobius"/>
    </source>
</evidence>
<feature type="non-terminal residue" evidence="2">
    <location>
        <position position="141"/>
    </location>
</feature>
<feature type="transmembrane region" description="Helical" evidence="1">
    <location>
        <begin position="120"/>
        <end position="139"/>
    </location>
</feature>
<dbReference type="Gene3D" id="1.10.3370.10">
    <property type="entry name" value="SecY subunit domain"/>
    <property type="match status" value="1"/>
</dbReference>
<dbReference type="PANTHER" id="PTHR10906">
    <property type="entry name" value="SECY/SEC61-ALPHA FAMILY MEMBER"/>
    <property type="match status" value="1"/>
</dbReference>
<feature type="transmembrane region" description="Helical" evidence="1">
    <location>
        <begin position="27"/>
        <end position="45"/>
    </location>
</feature>
<evidence type="ECO:0000313" key="2">
    <source>
        <dbReference type="EMBL" id="SVC39659.1"/>
    </source>
</evidence>
<dbReference type="PRINTS" id="PR00303">
    <property type="entry name" value="SECYTRNLCASE"/>
</dbReference>
<dbReference type="InterPro" id="IPR023201">
    <property type="entry name" value="SecY_dom_sf"/>
</dbReference>
<evidence type="ECO:0008006" key="3">
    <source>
        <dbReference type="Google" id="ProtNLM"/>
    </source>
</evidence>
<dbReference type="GO" id="GO:0015031">
    <property type="term" value="P:protein transport"/>
    <property type="evidence" value="ECO:0007669"/>
    <property type="project" value="InterPro"/>
</dbReference>
<keyword evidence="1" id="KW-0472">Membrane</keyword>
<dbReference type="Pfam" id="PF00344">
    <property type="entry name" value="SecY"/>
    <property type="match status" value="1"/>
</dbReference>
<accession>A0A382LSG0</accession>
<feature type="transmembrane region" description="Helical" evidence="1">
    <location>
        <begin position="79"/>
        <end position="99"/>
    </location>
</feature>
<dbReference type="GO" id="GO:0016020">
    <property type="term" value="C:membrane"/>
    <property type="evidence" value="ECO:0007669"/>
    <property type="project" value="InterPro"/>
</dbReference>
<dbReference type="InterPro" id="IPR002208">
    <property type="entry name" value="SecY/SEC61-alpha"/>
</dbReference>
<protein>
    <recommendedName>
        <fullName evidence="3">Translocon Sec61/SecY plug domain-containing protein</fullName>
    </recommendedName>
</protein>
<gene>
    <name evidence="2" type="ORF">METZ01_LOCUS292513</name>
</gene>
<proteinExistence type="predicted"/>
<name>A0A382LSG0_9ZZZZ</name>
<keyword evidence="1" id="KW-1133">Transmembrane helix</keyword>
<reference evidence="2" key="1">
    <citation type="submission" date="2018-05" db="EMBL/GenBank/DDBJ databases">
        <authorList>
            <person name="Lanie J.A."/>
            <person name="Ng W.-L."/>
            <person name="Kazmierczak K.M."/>
            <person name="Andrzejewski T.M."/>
            <person name="Davidsen T.M."/>
            <person name="Wayne K.J."/>
            <person name="Tettelin H."/>
            <person name="Glass J.I."/>
            <person name="Rusch D."/>
            <person name="Podicherti R."/>
            <person name="Tsui H.-C.T."/>
            <person name="Winkler M.E."/>
        </authorList>
    </citation>
    <scope>NUCLEOTIDE SEQUENCE</scope>
</reference>
<dbReference type="EMBL" id="UINC01088969">
    <property type="protein sequence ID" value="SVC39659.1"/>
    <property type="molecule type" value="Genomic_DNA"/>
</dbReference>